<feature type="compositionally biased region" description="Low complexity" evidence="8">
    <location>
        <begin position="413"/>
        <end position="424"/>
    </location>
</feature>
<feature type="region of interest" description="Disordered" evidence="8">
    <location>
        <begin position="346"/>
        <end position="454"/>
    </location>
</feature>
<feature type="compositionally biased region" description="Low complexity" evidence="8">
    <location>
        <begin position="124"/>
        <end position="141"/>
    </location>
</feature>
<keyword evidence="1" id="KW-0723">Serine/threonine-protein kinase</keyword>
<dbReference type="InterPro" id="IPR011009">
    <property type="entry name" value="Kinase-like_dom_sf"/>
</dbReference>
<dbReference type="SMART" id="SM00220">
    <property type="entry name" value="S_TKc"/>
    <property type="match status" value="1"/>
</dbReference>
<dbReference type="Pfam" id="PF00069">
    <property type="entry name" value="Pkinase"/>
    <property type="match status" value="1"/>
</dbReference>
<feature type="compositionally biased region" description="Polar residues" evidence="8">
    <location>
        <begin position="306"/>
        <end position="316"/>
    </location>
</feature>
<dbReference type="PANTHER" id="PTHR45646">
    <property type="entry name" value="SERINE/THREONINE-PROTEIN KINASE DOA-RELATED"/>
    <property type="match status" value="1"/>
</dbReference>
<feature type="compositionally biased region" description="Basic and acidic residues" evidence="8">
    <location>
        <begin position="689"/>
        <end position="720"/>
    </location>
</feature>
<keyword evidence="5 7" id="KW-0067">ATP-binding</keyword>
<feature type="region of interest" description="Disordered" evidence="8">
    <location>
        <begin position="974"/>
        <end position="994"/>
    </location>
</feature>
<evidence type="ECO:0000256" key="4">
    <source>
        <dbReference type="ARBA" id="ARBA00022777"/>
    </source>
</evidence>
<dbReference type="PROSITE" id="PS00107">
    <property type="entry name" value="PROTEIN_KINASE_ATP"/>
    <property type="match status" value="1"/>
</dbReference>
<organism evidence="10 11">
    <name type="scientific">Musca domestica</name>
    <name type="common">House fly</name>
    <dbReference type="NCBI Taxonomy" id="7370"/>
    <lineage>
        <taxon>Eukaryota</taxon>
        <taxon>Metazoa</taxon>
        <taxon>Ecdysozoa</taxon>
        <taxon>Arthropoda</taxon>
        <taxon>Hexapoda</taxon>
        <taxon>Insecta</taxon>
        <taxon>Pterygota</taxon>
        <taxon>Neoptera</taxon>
        <taxon>Endopterygota</taxon>
        <taxon>Diptera</taxon>
        <taxon>Brachycera</taxon>
        <taxon>Muscomorpha</taxon>
        <taxon>Muscoidea</taxon>
        <taxon>Muscidae</taxon>
        <taxon>Musca</taxon>
    </lineage>
</organism>
<dbReference type="PANTHER" id="PTHR45646:SF11">
    <property type="entry name" value="SERINE_THREONINE-PROTEIN KINASE DOA"/>
    <property type="match status" value="1"/>
</dbReference>
<feature type="compositionally biased region" description="Low complexity" evidence="8">
    <location>
        <begin position="253"/>
        <end position="268"/>
    </location>
</feature>
<dbReference type="Proteomes" id="UP001652621">
    <property type="component" value="Unplaced"/>
</dbReference>
<feature type="compositionally biased region" description="Polar residues" evidence="8">
    <location>
        <begin position="269"/>
        <end position="279"/>
    </location>
</feature>
<protein>
    <submittedName>
        <fullName evidence="11">Serine-rich adhesin for platelets isoform X4</fullName>
    </submittedName>
</protein>
<dbReference type="Gene3D" id="3.30.200.20">
    <property type="entry name" value="Phosphorylase Kinase, domain 1"/>
    <property type="match status" value="1"/>
</dbReference>
<feature type="region of interest" description="Disordered" evidence="8">
    <location>
        <begin position="295"/>
        <end position="316"/>
    </location>
</feature>
<feature type="compositionally biased region" description="Basic and acidic residues" evidence="8">
    <location>
        <begin position="104"/>
        <end position="121"/>
    </location>
</feature>
<feature type="compositionally biased region" description="Basic and acidic residues" evidence="8">
    <location>
        <begin position="205"/>
        <end position="216"/>
    </location>
</feature>
<dbReference type="InterPro" id="IPR000719">
    <property type="entry name" value="Prot_kinase_dom"/>
</dbReference>
<feature type="compositionally biased region" description="Polar residues" evidence="8">
    <location>
        <begin position="397"/>
        <end position="412"/>
    </location>
</feature>
<keyword evidence="4" id="KW-0418">Kinase</keyword>
<feature type="region of interest" description="Disordered" evidence="8">
    <location>
        <begin position="689"/>
        <end position="883"/>
    </location>
</feature>
<evidence type="ECO:0000256" key="3">
    <source>
        <dbReference type="ARBA" id="ARBA00022741"/>
    </source>
</evidence>
<feature type="compositionally biased region" description="Basic and acidic residues" evidence="8">
    <location>
        <begin position="1417"/>
        <end position="1426"/>
    </location>
</feature>
<dbReference type="InterPro" id="IPR008271">
    <property type="entry name" value="Ser/Thr_kinase_AS"/>
</dbReference>
<keyword evidence="3 7" id="KW-0547">Nucleotide-binding</keyword>
<feature type="compositionally biased region" description="Low complexity" evidence="8">
    <location>
        <begin position="359"/>
        <end position="373"/>
    </location>
</feature>
<feature type="compositionally biased region" description="Basic and acidic residues" evidence="8">
    <location>
        <begin position="173"/>
        <end position="198"/>
    </location>
</feature>
<evidence type="ECO:0000256" key="1">
    <source>
        <dbReference type="ARBA" id="ARBA00022527"/>
    </source>
</evidence>
<feature type="region of interest" description="Disordered" evidence="8">
    <location>
        <begin position="493"/>
        <end position="604"/>
    </location>
</feature>
<accession>A0ABM3UVP9</accession>
<evidence type="ECO:0000313" key="10">
    <source>
        <dbReference type="Proteomes" id="UP001652621"/>
    </source>
</evidence>
<dbReference type="PROSITE" id="PS50011">
    <property type="entry name" value="PROTEIN_KINASE_DOM"/>
    <property type="match status" value="1"/>
</dbReference>
<dbReference type="InterPro" id="IPR051175">
    <property type="entry name" value="CLK_kinases"/>
</dbReference>
<dbReference type="PROSITE" id="PS00108">
    <property type="entry name" value="PROTEIN_KINASE_ST"/>
    <property type="match status" value="1"/>
</dbReference>
<evidence type="ECO:0000256" key="6">
    <source>
        <dbReference type="ARBA" id="ARBA00037966"/>
    </source>
</evidence>
<dbReference type="InterPro" id="IPR017441">
    <property type="entry name" value="Protein_kinase_ATP_BS"/>
</dbReference>
<dbReference type="Gene3D" id="1.10.510.10">
    <property type="entry name" value="Transferase(Phosphotransferase) domain 1"/>
    <property type="match status" value="1"/>
</dbReference>
<feature type="compositionally biased region" description="Low complexity" evidence="8">
    <location>
        <begin position="27"/>
        <end position="36"/>
    </location>
</feature>
<evidence type="ECO:0000313" key="11">
    <source>
        <dbReference type="RefSeq" id="XP_058977605.1"/>
    </source>
</evidence>
<feature type="compositionally biased region" description="Basic and acidic residues" evidence="8">
    <location>
        <begin position="9"/>
        <end position="25"/>
    </location>
</feature>
<evidence type="ECO:0000256" key="2">
    <source>
        <dbReference type="ARBA" id="ARBA00022679"/>
    </source>
</evidence>
<feature type="region of interest" description="Disordered" evidence="8">
    <location>
        <begin position="1"/>
        <end position="78"/>
    </location>
</feature>
<sequence length="1426" mass="160632">MATAFLNRFQREKSEKHPLLTKDQNKTPTTTTTTTTKRNSVLEPGSNSSSNELRIEENDDEFSSSTSSGNGGGGKPLRRRSYVFATLKDAIAIVNGDGESPKTPTEDKENKLKKEEKESKVNDAATQSTTTSSLSSSAQPRPQRRYMRSATAASVTQLLSDGCNSLLQRFRRNPSERPEPKSQTQQREREREREREKQQQQSCKTNREFKFLRERTPSAAANKKDKRRNSRRYSKESGDTAYQQRPHEEATTSSSYLSSSSGHSSRSSKTPTNNNNSMSDRYRYNRYYAGAGGLGTSATSTGLYDPSTSVGGRYQKSSTTAVSALDRLRSNLSPVASYYKPLMRTFSRNNHDKDRTPVASSSGGAGSKTSALSRLENKYSDILDRVGRRDRDKTLEPNENYNPLARSATTHQLLSAKPKLSSSSFNASDRKERTPYRLQKNKSRYLGDSNDSGYLTTASTTNGRLANDSSHLLDDNYPLDYGSSRYRAGAHNYGNNYDHRYQDEYNPSTSRYSRTGEYASSYKPRSGLDYSNYYDGSRLGPRPRNDDFEPTATDTSSSAGARRQRAYGRNKTCESLVSAEGEAMASGRSRYEPPPDVIDTSHSTNSRNRFAHKRPQMTSVGSSTHRAPTTSNELTAEELEILNDDRSSADNAAILLALRDDGQYLEAKKYEERMRLRTELKERMNRYAQEAEKAKELQKLQEEQEKSLKEQVEKHEKELAAKQTVADTVVAPGKKPDTTTSTHNTTTENGKAPEEKAKARKSRNKKVTTENTDDTTEDTTTSSSDDEDEDDEDEEDDETDTSSDEDNSTKENTTTINNVKTPATTTTSTTSTTTTKPSALVDTTTKSKDQTDANGTNQHNTTADKNNNDLSKYRPQPIPTNNSSTAGLMHSSSSGALAFGGISERLGATGASASTRTQKPYSGATSRTAAVLSEFENSSLGSTTSSRYPGTTRERYALGEITYKPSNHYDPYTSAYTSSSGSRRTGAGLASSSTASSSYQRQQLAAYQQLQQQQQQHYQQNMLTKSATASSLFHRSRIPKTYSSFTAKPVIQDDSDGHLIYRSGDILHHRYKIMATLGEGTFGRVVKVKDMERDYCMALKIIKNVEKYREAAKLEINALEKIAQKDPNCEHLCVKMIDWFDYHGHMCIAFEMLGLSVFDFLRENNYEPYPLEQVRHMAYQLCYSVKFLHDTRLTHTDLKPENILFVDSEYTTHYNHKINREVRRVKNTDVRLIDFGSATFDHEHHSTIVSTRHYRAPEVILELGWSQPCDVWSIGCILFELYLGITLFQTHDNREHLAMMERILGQIPYRMARNHVLYSKTKTKYFYHGKLDWDEKSSAGRYVRDHCKPLFRYQMSDAEDHCELFDLIKKMLEYEPSQRITLGEALRHPFFDKLPPHQRLGEAAVKNMQPASSGSSSRERSHSLSR</sequence>
<evidence type="ECO:0000256" key="5">
    <source>
        <dbReference type="ARBA" id="ARBA00022840"/>
    </source>
</evidence>
<evidence type="ECO:0000259" key="9">
    <source>
        <dbReference type="PROSITE" id="PS50011"/>
    </source>
</evidence>
<feature type="compositionally biased region" description="Basic and acidic residues" evidence="8">
    <location>
        <begin position="375"/>
        <end position="396"/>
    </location>
</feature>
<gene>
    <name evidence="11" type="primary">LOC101889233</name>
</gene>
<feature type="binding site" evidence="7">
    <location>
        <position position="1100"/>
    </location>
    <ligand>
        <name>ATP</name>
        <dbReference type="ChEBI" id="CHEBI:30616"/>
    </ligand>
</feature>
<keyword evidence="10" id="KW-1185">Reference proteome</keyword>
<dbReference type="RefSeq" id="XP_058977605.1">
    <property type="nucleotide sequence ID" value="XM_059121622.1"/>
</dbReference>
<feature type="compositionally biased region" description="Acidic residues" evidence="8">
    <location>
        <begin position="784"/>
        <end position="806"/>
    </location>
</feature>
<dbReference type="SUPFAM" id="SSF56112">
    <property type="entry name" value="Protein kinase-like (PK-like)"/>
    <property type="match status" value="1"/>
</dbReference>
<keyword evidence="2" id="KW-0808">Transferase</keyword>
<feature type="compositionally biased region" description="Low complexity" evidence="8">
    <location>
        <begin position="813"/>
        <end position="839"/>
    </location>
</feature>
<reference evidence="11" key="1">
    <citation type="submission" date="2025-08" db="UniProtKB">
        <authorList>
            <consortium name="RefSeq"/>
        </authorList>
    </citation>
    <scope>IDENTIFICATION</scope>
    <source>
        <strain evidence="11">Aabys</strain>
        <tissue evidence="11">Whole body</tissue>
    </source>
</reference>
<feature type="compositionally biased region" description="Polar residues" evidence="8">
    <location>
        <begin position="852"/>
        <end position="870"/>
    </location>
</feature>
<dbReference type="GeneID" id="101889233"/>
<feature type="region of interest" description="Disordered" evidence="8">
    <location>
        <begin position="165"/>
        <end position="281"/>
    </location>
</feature>
<dbReference type="CDD" id="cd14134">
    <property type="entry name" value="PKc_CLK"/>
    <property type="match status" value="1"/>
</dbReference>
<comment type="similarity">
    <text evidence="6">Belongs to the protein kinase superfamily. CMGC Ser/Thr protein kinase family. Lammer subfamily.</text>
</comment>
<feature type="region of interest" description="Disordered" evidence="8">
    <location>
        <begin position="1405"/>
        <end position="1426"/>
    </location>
</feature>
<feature type="compositionally biased region" description="Low complexity" evidence="8">
    <location>
        <begin position="738"/>
        <end position="747"/>
    </location>
</feature>
<feature type="region of interest" description="Disordered" evidence="8">
    <location>
        <begin position="92"/>
        <end position="153"/>
    </location>
</feature>
<feature type="domain" description="Protein kinase" evidence="9">
    <location>
        <begin position="1071"/>
        <end position="1391"/>
    </location>
</feature>
<evidence type="ECO:0000256" key="8">
    <source>
        <dbReference type="SAM" id="MobiDB-lite"/>
    </source>
</evidence>
<evidence type="ECO:0000256" key="7">
    <source>
        <dbReference type="PROSITE-ProRule" id="PRU10141"/>
    </source>
</evidence>
<name>A0ABM3UVP9_MUSDO</name>
<proteinExistence type="inferred from homology"/>